<dbReference type="Proteomes" id="UP000186657">
    <property type="component" value="Unassembled WGS sequence"/>
</dbReference>
<comment type="caution">
    <text evidence="4">The sequence shown here is derived from an EMBL/GenBank/DDBJ whole genome shotgun (WGS) entry which is preliminary data.</text>
</comment>
<dbReference type="AlphaFoldDB" id="A0A1U7N362"/>
<accession>A0A1U7N362</accession>
<dbReference type="InterPro" id="IPR029063">
    <property type="entry name" value="SAM-dependent_MTases_sf"/>
</dbReference>
<sequence>MANQTFGLDKQLYDYLKSVSLREPEVLTQLRLETAQHSMARMQIAPEQGQFMALLVQLMGAKKTLEVGVFTGYSALAVALALPPDGQVVACDISEKYTAIARPYWQQAGVADKIDLQIAPALDTLERLVEEGQAGTFDFAFIDADKRNYENYYEQALKLVRNGGVIAVDNVLWSGRVADPEVVDSRTEVIRAFNQKLSQDQRITLSLVPIADGLTLALKK</sequence>
<dbReference type="Pfam" id="PF01596">
    <property type="entry name" value="Methyltransf_3"/>
    <property type="match status" value="1"/>
</dbReference>
<dbReference type="PANTHER" id="PTHR10509">
    <property type="entry name" value="O-METHYLTRANSFERASE-RELATED"/>
    <property type="match status" value="1"/>
</dbReference>
<name>A0A1U7N362_9CYAN</name>
<gene>
    <name evidence="4" type="ORF">BJP37_16580</name>
</gene>
<dbReference type="SUPFAM" id="SSF53335">
    <property type="entry name" value="S-adenosyl-L-methionine-dependent methyltransferases"/>
    <property type="match status" value="1"/>
</dbReference>
<dbReference type="Gene3D" id="3.40.50.150">
    <property type="entry name" value="Vaccinia Virus protein VP39"/>
    <property type="match status" value="1"/>
</dbReference>
<dbReference type="CDD" id="cd02440">
    <property type="entry name" value="AdoMet_MTases"/>
    <property type="match status" value="1"/>
</dbReference>
<dbReference type="GO" id="GO:0032259">
    <property type="term" value="P:methylation"/>
    <property type="evidence" value="ECO:0007669"/>
    <property type="project" value="UniProtKB-KW"/>
</dbReference>
<evidence type="ECO:0000256" key="2">
    <source>
        <dbReference type="ARBA" id="ARBA00022679"/>
    </source>
</evidence>
<evidence type="ECO:0000313" key="5">
    <source>
        <dbReference type="Proteomes" id="UP000186657"/>
    </source>
</evidence>
<dbReference type="RefSeq" id="WP_075900599.1">
    <property type="nucleotide sequence ID" value="NZ_MKZS01000001.1"/>
</dbReference>
<dbReference type="PROSITE" id="PS51682">
    <property type="entry name" value="SAM_OMT_I"/>
    <property type="match status" value="1"/>
</dbReference>
<dbReference type="PANTHER" id="PTHR10509:SF14">
    <property type="entry name" value="CAFFEOYL-COA O-METHYLTRANSFERASE 3-RELATED"/>
    <property type="match status" value="1"/>
</dbReference>
<proteinExistence type="predicted"/>
<keyword evidence="2 4" id="KW-0808">Transferase</keyword>
<evidence type="ECO:0000256" key="3">
    <source>
        <dbReference type="ARBA" id="ARBA00022691"/>
    </source>
</evidence>
<keyword evidence="5" id="KW-1185">Reference proteome</keyword>
<dbReference type="InterPro" id="IPR002935">
    <property type="entry name" value="SAM_O-MeTrfase"/>
</dbReference>
<keyword evidence="1 4" id="KW-0489">Methyltransferase</keyword>
<organism evidence="4 5">
    <name type="scientific">Moorena bouillonii PNG</name>
    <dbReference type="NCBI Taxonomy" id="568701"/>
    <lineage>
        <taxon>Bacteria</taxon>
        <taxon>Bacillati</taxon>
        <taxon>Cyanobacteriota</taxon>
        <taxon>Cyanophyceae</taxon>
        <taxon>Coleofasciculales</taxon>
        <taxon>Coleofasciculaceae</taxon>
        <taxon>Moorena</taxon>
    </lineage>
</organism>
<evidence type="ECO:0000313" key="4">
    <source>
        <dbReference type="EMBL" id="OLT60398.1"/>
    </source>
</evidence>
<evidence type="ECO:0000256" key="1">
    <source>
        <dbReference type="ARBA" id="ARBA00022603"/>
    </source>
</evidence>
<dbReference type="EMBL" id="MKZS01000001">
    <property type="protein sequence ID" value="OLT60398.1"/>
    <property type="molecule type" value="Genomic_DNA"/>
</dbReference>
<dbReference type="GO" id="GO:0008171">
    <property type="term" value="F:O-methyltransferase activity"/>
    <property type="evidence" value="ECO:0007669"/>
    <property type="project" value="InterPro"/>
</dbReference>
<dbReference type="InterPro" id="IPR050362">
    <property type="entry name" value="Cation-dep_OMT"/>
</dbReference>
<keyword evidence="3" id="KW-0949">S-adenosyl-L-methionine</keyword>
<reference evidence="4 5" key="1">
    <citation type="submission" date="2016-10" db="EMBL/GenBank/DDBJ databases">
        <title>Comparative genomics uncovers the prolific and rare metabolic potential of the cyanobacterial genus Moorea.</title>
        <authorList>
            <person name="Leao T."/>
            <person name="Castelao G."/>
            <person name="Korobeynikov A."/>
            <person name="Monroe E.A."/>
            <person name="Podell S."/>
            <person name="Glukhov E."/>
            <person name="Allen E."/>
            <person name="Gerwick W.H."/>
            <person name="Gerwick L."/>
        </authorList>
    </citation>
    <scope>NUCLEOTIDE SEQUENCE [LARGE SCALE GENOMIC DNA]</scope>
    <source>
        <strain evidence="4 5">PNG5-198</strain>
    </source>
</reference>
<dbReference type="GO" id="GO:0008757">
    <property type="term" value="F:S-adenosylmethionine-dependent methyltransferase activity"/>
    <property type="evidence" value="ECO:0007669"/>
    <property type="project" value="TreeGrafter"/>
</dbReference>
<protein>
    <submittedName>
        <fullName evidence="4">SAM-dependent methyltransferase</fullName>
    </submittedName>
</protein>